<dbReference type="Proteomes" id="UP000271937">
    <property type="component" value="Unassembled WGS sequence"/>
</dbReference>
<accession>A0A3P3WEM4</accession>
<dbReference type="OrthoDB" id="791021at2"/>
<sequence>MKRLKSMAAIAVLSLTVFTTNVNAQEKESIIGDTKNYDQGFRLGFGVNAGYVFEDAYDFALGADARLQYDLSKRTSLTLTTGFTNLFVGEEGIKDLGFIPVKAGFKAFVWEDQFYVLGEVGAGFAVTNGYDDTTLILSPGIGYANKYFDASLRYEYYNDFPTLQGPGNNEGIGQLSLRLAYGFTL</sequence>
<comment type="caution">
    <text evidence="2">The sequence shown here is derived from an EMBL/GenBank/DDBJ whole genome shotgun (WGS) entry which is preliminary data.</text>
</comment>
<organism evidence="2 3">
    <name type="scientific">Flavobacterium macacae</name>
    <dbReference type="NCBI Taxonomy" id="2488993"/>
    <lineage>
        <taxon>Bacteria</taxon>
        <taxon>Pseudomonadati</taxon>
        <taxon>Bacteroidota</taxon>
        <taxon>Flavobacteriia</taxon>
        <taxon>Flavobacteriales</taxon>
        <taxon>Flavobacteriaceae</taxon>
        <taxon>Flavobacterium</taxon>
    </lineage>
</organism>
<evidence type="ECO:0000313" key="3">
    <source>
        <dbReference type="Proteomes" id="UP000271937"/>
    </source>
</evidence>
<name>A0A3P3WEM4_9FLAO</name>
<proteinExistence type="predicted"/>
<keyword evidence="3" id="KW-1185">Reference proteome</keyword>
<evidence type="ECO:0000313" key="2">
    <source>
        <dbReference type="EMBL" id="RRJ92109.1"/>
    </source>
</evidence>
<protein>
    <recommendedName>
        <fullName evidence="4">Outer membrane protein beta-barrel domain-containing protein</fullName>
    </recommendedName>
</protein>
<gene>
    <name evidence="2" type="ORF">EG849_06745</name>
</gene>
<keyword evidence="1" id="KW-0732">Signal</keyword>
<dbReference type="RefSeq" id="WP_125012315.1">
    <property type="nucleotide sequence ID" value="NZ_RQVR01000006.1"/>
</dbReference>
<feature type="chain" id="PRO_5018229701" description="Outer membrane protein beta-barrel domain-containing protein" evidence="1">
    <location>
        <begin position="25"/>
        <end position="185"/>
    </location>
</feature>
<feature type="signal peptide" evidence="1">
    <location>
        <begin position="1"/>
        <end position="24"/>
    </location>
</feature>
<evidence type="ECO:0008006" key="4">
    <source>
        <dbReference type="Google" id="ProtNLM"/>
    </source>
</evidence>
<reference evidence="2 3" key="1">
    <citation type="submission" date="2018-11" db="EMBL/GenBank/DDBJ databases">
        <title>Flavobacterium sp. nov., YIM 102600 draft genome.</title>
        <authorList>
            <person name="Li G."/>
            <person name="Jiang Y."/>
        </authorList>
    </citation>
    <scope>NUCLEOTIDE SEQUENCE [LARGE SCALE GENOMIC DNA]</scope>
    <source>
        <strain evidence="2 3">YIM 102600</strain>
    </source>
</reference>
<evidence type="ECO:0000256" key="1">
    <source>
        <dbReference type="SAM" id="SignalP"/>
    </source>
</evidence>
<dbReference type="EMBL" id="RQVR01000006">
    <property type="protein sequence ID" value="RRJ92109.1"/>
    <property type="molecule type" value="Genomic_DNA"/>
</dbReference>
<dbReference type="AlphaFoldDB" id="A0A3P3WEM4"/>